<evidence type="ECO:0000313" key="4">
    <source>
        <dbReference type="Proteomes" id="UP000659904"/>
    </source>
</evidence>
<proteinExistence type="predicted"/>
<evidence type="ECO:0000259" key="2">
    <source>
        <dbReference type="Pfam" id="PF13628"/>
    </source>
</evidence>
<dbReference type="InterPro" id="IPR025419">
    <property type="entry name" value="DUF4142"/>
</dbReference>
<dbReference type="PANTHER" id="PTHR38593:SF1">
    <property type="entry name" value="BLR2558 PROTEIN"/>
    <property type="match status" value="1"/>
</dbReference>
<dbReference type="Pfam" id="PF13628">
    <property type="entry name" value="DUF4142"/>
    <property type="match status" value="1"/>
</dbReference>
<name>A0A8J3K9M0_9ACTN</name>
<reference evidence="3 4" key="1">
    <citation type="submission" date="2021-01" db="EMBL/GenBank/DDBJ databases">
        <title>Whole genome shotgun sequence of Catellatospora citrea NBRC 14495.</title>
        <authorList>
            <person name="Komaki H."/>
            <person name="Tamura T."/>
        </authorList>
    </citation>
    <scope>NUCLEOTIDE SEQUENCE [LARGE SCALE GENOMIC DNA]</scope>
    <source>
        <strain evidence="3 4">NBRC 14495</strain>
    </source>
</reference>
<feature type="domain" description="DUF4142" evidence="2">
    <location>
        <begin position="30"/>
        <end position="163"/>
    </location>
</feature>
<protein>
    <recommendedName>
        <fullName evidence="2">DUF4142 domain-containing protein</fullName>
    </recommendedName>
</protein>
<gene>
    <name evidence="3" type="ORF">Cci01nite_09450</name>
</gene>
<evidence type="ECO:0000256" key="1">
    <source>
        <dbReference type="SAM" id="SignalP"/>
    </source>
</evidence>
<dbReference type="EMBL" id="BONH01000002">
    <property type="protein sequence ID" value="GIF95851.1"/>
    <property type="molecule type" value="Genomic_DNA"/>
</dbReference>
<dbReference type="Proteomes" id="UP000659904">
    <property type="component" value="Unassembled WGS sequence"/>
</dbReference>
<dbReference type="AlphaFoldDB" id="A0A8J3K9M0"/>
<dbReference type="InterPro" id="IPR012347">
    <property type="entry name" value="Ferritin-like"/>
</dbReference>
<feature type="signal peptide" evidence="1">
    <location>
        <begin position="1"/>
        <end position="24"/>
    </location>
</feature>
<keyword evidence="4" id="KW-1185">Reference proteome</keyword>
<feature type="chain" id="PRO_5035277013" description="DUF4142 domain-containing protein" evidence="1">
    <location>
        <begin position="25"/>
        <end position="184"/>
    </location>
</feature>
<sequence length="184" mass="19045">MRNICVPVAALAVALLTTAGPVTAAPVAPQDAAYLAGAHQANLAEIAVNNLAATHQGASTVVVQLGAEFKHDHQQLDDALQAVAQQQGVPLPGQMNSDQQVDLQHMLQLNGALFDQAWVPSQLKAHEAAMAATEAEIAKGQDPAVVQLAKDALPVIAKHHEQLIAAAAQLNVQIPVTPAGTAPR</sequence>
<keyword evidence="1" id="KW-0732">Signal</keyword>
<organism evidence="3 4">
    <name type="scientific">Catellatospora citrea</name>
    <dbReference type="NCBI Taxonomy" id="53366"/>
    <lineage>
        <taxon>Bacteria</taxon>
        <taxon>Bacillati</taxon>
        <taxon>Actinomycetota</taxon>
        <taxon>Actinomycetes</taxon>
        <taxon>Micromonosporales</taxon>
        <taxon>Micromonosporaceae</taxon>
        <taxon>Catellatospora</taxon>
    </lineage>
</organism>
<comment type="caution">
    <text evidence="3">The sequence shown here is derived from an EMBL/GenBank/DDBJ whole genome shotgun (WGS) entry which is preliminary data.</text>
</comment>
<dbReference type="PANTHER" id="PTHR38593">
    <property type="entry name" value="BLR2558 PROTEIN"/>
    <property type="match status" value="1"/>
</dbReference>
<dbReference type="Gene3D" id="1.20.1260.10">
    <property type="match status" value="1"/>
</dbReference>
<accession>A0A8J3K9M0</accession>
<evidence type="ECO:0000313" key="3">
    <source>
        <dbReference type="EMBL" id="GIF95851.1"/>
    </source>
</evidence>